<dbReference type="Gene3D" id="3.30.565.10">
    <property type="entry name" value="Histidine kinase-like ATPase, C-terminal domain"/>
    <property type="match status" value="1"/>
</dbReference>
<dbReference type="PRINTS" id="PR00344">
    <property type="entry name" value="BCTRLSENSOR"/>
</dbReference>
<feature type="transmembrane region" description="Helical" evidence="6">
    <location>
        <begin position="84"/>
        <end position="102"/>
    </location>
</feature>
<dbReference type="eggNOG" id="COG4191">
    <property type="taxonomic scope" value="Bacteria"/>
</dbReference>
<dbReference type="Pfam" id="PF02518">
    <property type="entry name" value="HATPase_c"/>
    <property type="match status" value="1"/>
</dbReference>
<feature type="domain" description="Histidine kinase" evidence="7">
    <location>
        <begin position="254"/>
        <end position="417"/>
    </location>
</feature>
<dbReference type="RefSeq" id="WP_006442130.1">
    <property type="nucleotide sequence ID" value="NZ_CP036524.1"/>
</dbReference>
<keyword evidence="5" id="KW-0902">Two-component regulatory system</keyword>
<comment type="caution">
    <text evidence="8">The sequence shown here is derived from an EMBL/GenBank/DDBJ whole genome shotgun (WGS) entry which is preliminary data.</text>
</comment>
<keyword evidence="4 8" id="KW-0808">Transferase</keyword>
<keyword evidence="6" id="KW-0812">Transmembrane</keyword>
<sequence length="422" mass="47248">MKKTFGNIIFFSLVITLAAQLNINLFITDFKLSVAVICFPAFLFIAQSFPVLPVTVLGAAGVFASRLLLVWFQSGRLAGAVRSYFPEVIFYLCYGLAFYLYTRRSGGRLPGRNKALLPLFLIDYGANLVELLFRIRLGAFTPKAQASILLAAAVRTAVVWCVLTVFAHYKLLLLKQEHEERYKRLVLLISKLNGEVVWMKKNTALIEDTMSTSYRLYEKLKSADENGALSKAALKVAKDIHEVKKEYLLIMRGISEALNEELEGGGMYVDELLNLLKDTLTLSAEEQEKTLIIETDCRDRIYTNQHYALMSIFRNLLTNALEAAIKDEVHIYVGEKSEKDTFIFTVTDDGPGIPEEDQTEIFKTGFSTKINFSTGEVNRGLGLSLVRDLAEDQFGGTLTLSSVPGNTTFTLRIPAEKMKVVI</sequence>
<evidence type="ECO:0000256" key="2">
    <source>
        <dbReference type="ARBA" id="ARBA00012438"/>
    </source>
</evidence>
<evidence type="ECO:0000313" key="8">
    <source>
        <dbReference type="EMBL" id="EEG74837.1"/>
    </source>
</evidence>
<comment type="catalytic activity">
    <reaction evidence="1">
        <text>ATP + protein L-histidine = ADP + protein N-phospho-L-histidine.</text>
        <dbReference type="EC" id="2.7.13.3"/>
    </reaction>
</comment>
<feature type="transmembrane region" description="Helical" evidence="6">
    <location>
        <begin position="6"/>
        <end position="27"/>
    </location>
</feature>
<feature type="transmembrane region" description="Helical" evidence="6">
    <location>
        <begin position="34"/>
        <end position="64"/>
    </location>
</feature>
<reference evidence="8" key="1">
    <citation type="submission" date="2009-02" db="EMBL/GenBank/DDBJ databases">
        <authorList>
            <person name="Fulton L."/>
            <person name="Clifton S."/>
            <person name="Fulton B."/>
            <person name="Xu J."/>
            <person name="Minx P."/>
            <person name="Pepin K.H."/>
            <person name="Johnson M."/>
            <person name="Bhonagiri V."/>
            <person name="Nash W.E."/>
            <person name="Mardis E.R."/>
            <person name="Wilson R.K."/>
        </authorList>
    </citation>
    <scope>NUCLEOTIDE SEQUENCE [LARGE SCALE GENOMIC DNA]</scope>
    <source>
        <strain evidence="8">DSM 15053</strain>
    </source>
</reference>
<dbReference type="InterPro" id="IPR003594">
    <property type="entry name" value="HATPase_dom"/>
</dbReference>
<evidence type="ECO:0000256" key="5">
    <source>
        <dbReference type="ARBA" id="ARBA00023012"/>
    </source>
</evidence>
<reference evidence="8" key="2">
    <citation type="submission" date="2013-06" db="EMBL/GenBank/DDBJ databases">
        <title>Draft genome sequence of Clostridium hylemonae (DSM 15053).</title>
        <authorList>
            <person name="Sudarsanam P."/>
            <person name="Ley R."/>
            <person name="Guruge J."/>
            <person name="Turnbaugh P.J."/>
            <person name="Mahowald M."/>
            <person name="Liep D."/>
            <person name="Gordon J."/>
        </authorList>
    </citation>
    <scope>NUCLEOTIDE SEQUENCE</scope>
    <source>
        <strain evidence="8">DSM 15053</strain>
    </source>
</reference>
<keyword evidence="9" id="KW-1185">Reference proteome</keyword>
<keyword evidence="6" id="KW-1133">Transmembrane helix</keyword>
<dbReference type="STRING" id="553973.CLOHYLEM_04798"/>
<keyword evidence="3" id="KW-0597">Phosphoprotein</keyword>
<dbReference type="OrthoDB" id="1791938at2"/>
<proteinExistence type="predicted"/>
<name>C0BYA9_9FIRM</name>
<evidence type="ECO:0000313" key="9">
    <source>
        <dbReference type="Proteomes" id="UP000004893"/>
    </source>
</evidence>
<dbReference type="InterPro" id="IPR036890">
    <property type="entry name" value="HATPase_C_sf"/>
</dbReference>
<keyword evidence="6" id="KW-0472">Membrane</keyword>
<evidence type="ECO:0000256" key="3">
    <source>
        <dbReference type="ARBA" id="ARBA00022553"/>
    </source>
</evidence>
<evidence type="ECO:0000259" key="7">
    <source>
        <dbReference type="PROSITE" id="PS50109"/>
    </source>
</evidence>
<dbReference type="InterPro" id="IPR005467">
    <property type="entry name" value="His_kinase_dom"/>
</dbReference>
<organism evidence="8 9">
    <name type="scientific">[Clostridium] hylemonae DSM 15053</name>
    <dbReference type="NCBI Taxonomy" id="553973"/>
    <lineage>
        <taxon>Bacteria</taxon>
        <taxon>Bacillati</taxon>
        <taxon>Bacillota</taxon>
        <taxon>Clostridia</taxon>
        <taxon>Lachnospirales</taxon>
        <taxon>Lachnospiraceae</taxon>
    </lineage>
</organism>
<dbReference type="EMBL" id="ABYI02000018">
    <property type="protein sequence ID" value="EEG74837.1"/>
    <property type="molecule type" value="Genomic_DNA"/>
</dbReference>
<dbReference type="AlphaFoldDB" id="C0BYA9"/>
<keyword evidence="4 8" id="KW-0418">Kinase</keyword>
<feature type="transmembrane region" description="Helical" evidence="6">
    <location>
        <begin position="147"/>
        <end position="174"/>
    </location>
</feature>
<evidence type="ECO:0000256" key="1">
    <source>
        <dbReference type="ARBA" id="ARBA00000085"/>
    </source>
</evidence>
<dbReference type="CDD" id="cd00075">
    <property type="entry name" value="HATPase"/>
    <property type="match status" value="1"/>
</dbReference>
<dbReference type="InterPro" id="IPR004358">
    <property type="entry name" value="Sig_transdc_His_kin-like_C"/>
</dbReference>
<protein>
    <recommendedName>
        <fullName evidence="2">histidine kinase</fullName>
        <ecNumber evidence="2">2.7.13.3</ecNumber>
    </recommendedName>
</protein>
<dbReference type="Proteomes" id="UP000004893">
    <property type="component" value="Unassembled WGS sequence"/>
</dbReference>
<feature type="transmembrane region" description="Helical" evidence="6">
    <location>
        <begin position="114"/>
        <end position="135"/>
    </location>
</feature>
<dbReference type="SUPFAM" id="SSF55874">
    <property type="entry name" value="ATPase domain of HSP90 chaperone/DNA topoisomerase II/histidine kinase"/>
    <property type="match status" value="1"/>
</dbReference>
<dbReference type="GO" id="GO:0000155">
    <property type="term" value="F:phosphorelay sensor kinase activity"/>
    <property type="evidence" value="ECO:0007669"/>
    <property type="project" value="TreeGrafter"/>
</dbReference>
<evidence type="ECO:0000256" key="4">
    <source>
        <dbReference type="ARBA" id="ARBA00022777"/>
    </source>
</evidence>
<dbReference type="PANTHER" id="PTHR43547">
    <property type="entry name" value="TWO-COMPONENT HISTIDINE KINASE"/>
    <property type="match status" value="1"/>
</dbReference>
<evidence type="ECO:0000256" key="6">
    <source>
        <dbReference type="SAM" id="Phobius"/>
    </source>
</evidence>
<gene>
    <name evidence="8" type="ORF">CLOHYLEM_04798</name>
</gene>
<dbReference type="EC" id="2.7.13.3" evidence="2"/>
<dbReference type="SMART" id="SM00387">
    <property type="entry name" value="HATPase_c"/>
    <property type="match status" value="1"/>
</dbReference>
<dbReference type="HOGENOM" id="CLU_052005_1_0_9"/>
<dbReference type="PROSITE" id="PS50109">
    <property type="entry name" value="HIS_KIN"/>
    <property type="match status" value="1"/>
</dbReference>
<accession>C0BYA9</accession>
<dbReference type="PANTHER" id="PTHR43547:SF10">
    <property type="entry name" value="SENSOR HISTIDINE KINASE DCUS"/>
    <property type="match status" value="1"/>
</dbReference>